<name>A0A1I0PKU5_9EURY</name>
<feature type="region of interest" description="Disordered" evidence="1">
    <location>
        <begin position="1"/>
        <end position="23"/>
    </location>
</feature>
<sequence length="118" mass="12600">MHAGTFPALAETASMSATPPSETAPFPFPTQVVYDGPADRLRVAVDLAPAPLDDVTVEADSRRLRIAVERGGAVTERTLTPLPPGLAFGDERQAIYNNGVLSVSLGTRPRPRPRPRGR</sequence>
<accession>A0A1I0PKU5</accession>
<evidence type="ECO:0000313" key="3">
    <source>
        <dbReference type="Proteomes" id="UP000183275"/>
    </source>
</evidence>
<evidence type="ECO:0000256" key="1">
    <source>
        <dbReference type="SAM" id="MobiDB-lite"/>
    </source>
</evidence>
<dbReference type="InterPro" id="IPR008978">
    <property type="entry name" value="HSP20-like_chaperone"/>
</dbReference>
<dbReference type="Proteomes" id="UP000183275">
    <property type="component" value="Unassembled WGS sequence"/>
</dbReference>
<protein>
    <recommendedName>
        <fullName evidence="4">Hsp20/alpha crystallin family protein</fullName>
    </recommendedName>
</protein>
<dbReference type="SUPFAM" id="SSF49764">
    <property type="entry name" value="HSP20-like chaperones"/>
    <property type="match status" value="1"/>
</dbReference>
<evidence type="ECO:0008006" key="4">
    <source>
        <dbReference type="Google" id="ProtNLM"/>
    </source>
</evidence>
<evidence type="ECO:0000313" key="2">
    <source>
        <dbReference type="EMBL" id="SEW15020.1"/>
    </source>
</evidence>
<reference evidence="3" key="1">
    <citation type="submission" date="2016-10" db="EMBL/GenBank/DDBJ databases">
        <authorList>
            <person name="Varghese N."/>
        </authorList>
    </citation>
    <scope>NUCLEOTIDE SEQUENCE [LARGE SCALE GENOMIC DNA]</scope>
    <source>
        <strain evidence="3">CGMCC 1.12284</strain>
    </source>
</reference>
<dbReference type="AlphaFoldDB" id="A0A1I0PKU5"/>
<organism evidence="2 3">
    <name type="scientific">Natrinema salifodinae</name>
    <dbReference type="NCBI Taxonomy" id="1202768"/>
    <lineage>
        <taxon>Archaea</taxon>
        <taxon>Methanobacteriati</taxon>
        <taxon>Methanobacteriota</taxon>
        <taxon>Stenosarchaea group</taxon>
        <taxon>Halobacteria</taxon>
        <taxon>Halobacteriales</taxon>
        <taxon>Natrialbaceae</taxon>
        <taxon>Natrinema</taxon>
    </lineage>
</organism>
<dbReference type="eggNOG" id="arCOG01832">
    <property type="taxonomic scope" value="Archaea"/>
</dbReference>
<dbReference type="EMBL" id="FOIS01000003">
    <property type="protein sequence ID" value="SEW15020.1"/>
    <property type="molecule type" value="Genomic_DNA"/>
</dbReference>
<keyword evidence="3" id="KW-1185">Reference proteome</keyword>
<gene>
    <name evidence="2" type="ORF">SAMN05216285_2681</name>
</gene>
<dbReference type="CDD" id="cd00298">
    <property type="entry name" value="ACD_sHsps_p23-like"/>
    <property type="match status" value="1"/>
</dbReference>
<proteinExistence type="predicted"/>
<dbReference type="STRING" id="1202768.SAMN05216285_2681"/>